<protein>
    <submittedName>
        <fullName evidence="1">Tick transposon</fullName>
    </submittedName>
</protein>
<reference evidence="1" key="1">
    <citation type="journal article" date="2016" name="Ticks Tick Borne Dis.">
        <title>De novo assembly and annotation of the salivary gland transcriptome of Rhipicephalus appendiculatus male and female ticks during blood feeding.</title>
        <authorList>
            <person name="de Castro M.H."/>
            <person name="de Klerk D."/>
            <person name="Pienaar R."/>
            <person name="Latif A.A."/>
            <person name="Rees D.J."/>
            <person name="Mans B.J."/>
        </authorList>
    </citation>
    <scope>NUCLEOTIDE SEQUENCE</scope>
    <source>
        <tissue evidence="1">Salivary glands</tissue>
    </source>
</reference>
<proteinExistence type="predicted"/>
<name>A0A131Z8G4_RHIAP</name>
<organism evidence="1">
    <name type="scientific">Rhipicephalus appendiculatus</name>
    <name type="common">Brown ear tick</name>
    <dbReference type="NCBI Taxonomy" id="34631"/>
    <lineage>
        <taxon>Eukaryota</taxon>
        <taxon>Metazoa</taxon>
        <taxon>Ecdysozoa</taxon>
        <taxon>Arthropoda</taxon>
        <taxon>Chelicerata</taxon>
        <taxon>Arachnida</taxon>
        <taxon>Acari</taxon>
        <taxon>Parasitiformes</taxon>
        <taxon>Ixodida</taxon>
        <taxon>Ixodoidea</taxon>
        <taxon>Ixodidae</taxon>
        <taxon>Rhipicephalinae</taxon>
        <taxon>Rhipicephalus</taxon>
        <taxon>Rhipicephalus</taxon>
    </lineage>
</organism>
<evidence type="ECO:0000313" key="1">
    <source>
        <dbReference type="EMBL" id="JAP87105.1"/>
    </source>
</evidence>
<sequence length="103" mass="11594">YRGFGTLDPTYYYYYQSGCCVNKRLKEHGRSLPTRTGSHLAQHCKKCNCQALFRQITILKKSLDTTARELSGAFFIQSFGSQCMSVLSLTLSSAEFSFLDAIS</sequence>
<dbReference type="AlphaFoldDB" id="A0A131Z8G4"/>
<feature type="non-terminal residue" evidence="1">
    <location>
        <position position="1"/>
    </location>
</feature>
<dbReference type="EMBL" id="GEDV01001452">
    <property type="protein sequence ID" value="JAP87105.1"/>
    <property type="molecule type" value="Transcribed_RNA"/>
</dbReference>
<accession>A0A131Z8G4</accession>